<sequence length="335" mass="34527">MTTTTDSAGHPEVAEISDLTEGLLTPSRTVDVRQHLDNCELCADVYDSLEEIRGILGTLPGPPRMPADVAGRIDAALAAEALLDSIAPGSAEMASPGSVETIEPDAKLEPATAGRVSRETSAASGEPREPSSSRAPSSGPPTDRPAGRPRAATGPGRGSRLRNGRRRNVVLGAVLTAAAIGLGSLLMQNMGGDSGGKNDTASERGDSAQAFSEDKLKGQVADLLAKSPTVDPETGSDKPSFDVRSSPESPKDKTAPKRETTVTVPDCIQLGLGNRIPLAAEEGTYKGKDAYLVVASHDSDNTKVSAYVIDAACVDKASSATAAGKVLLTNSYARP</sequence>
<keyword evidence="2" id="KW-0812">Transmembrane</keyword>
<evidence type="ECO:0000313" key="4">
    <source>
        <dbReference type="Proteomes" id="UP001610818"/>
    </source>
</evidence>
<dbReference type="Proteomes" id="UP001610818">
    <property type="component" value="Unassembled WGS sequence"/>
</dbReference>
<gene>
    <name evidence="3" type="ORF">ACH4F9_31535</name>
</gene>
<keyword evidence="4" id="KW-1185">Reference proteome</keyword>
<dbReference type="EMBL" id="JBIRGQ010000006">
    <property type="protein sequence ID" value="MFH8549550.1"/>
    <property type="molecule type" value="Genomic_DNA"/>
</dbReference>
<feature type="transmembrane region" description="Helical" evidence="2">
    <location>
        <begin position="169"/>
        <end position="187"/>
    </location>
</feature>
<evidence type="ECO:0000256" key="2">
    <source>
        <dbReference type="SAM" id="Phobius"/>
    </source>
</evidence>
<organism evidence="3 4">
    <name type="scientific">Streptomyces longisporoflavus</name>
    <dbReference type="NCBI Taxonomy" id="28044"/>
    <lineage>
        <taxon>Bacteria</taxon>
        <taxon>Bacillati</taxon>
        <taxon>Actinomycetota</taxon>
        <taxon>Actinomycetes</taxon>
        <taxon>Kitasatosporales</taxon>
        <taxon>Streptomycetaceae</taxon>
        <taxon>Streptomyces</taxon>
    </lineage>
</organism>
<feature type="compositionally biased region" description="Basic and acidic residues" evidence="1">
    <location>
        <begin position="200"/>
        <end position="214"/>
    </location>
</feature>
<reference evidence="3 4" key="1">
    <citation type="submission" date="2024-10" db="EMBL/GenBank/DDBJ databases">
        <title>The Natural Products Discovery Center: Release of the First 8490 Sequenced Strains for Exploring Actinobacteria Biosynthetic Diversity.</title>
        <authorList>
            <person name="Kalkreuter E."/>
            <person name="Kautsar S.A."/>
            <person name="Yang D."/>
            <person name="Bader C.D."/>
            <person name="Teijaro C.N."/>
            <person name="Fluegel L."/>
            <person name="Davis C.M."/>
            <person name="Simpson J.R."/>
            <person name="Lauterbach L."/>
            <person name="Steele A.D."/>
            <person name="Gui C."/>
            <person name="Meng S."/>
            <person name="Li G."/>
            <person name="Viehrig K."/>
            <person name="Ye F."/>
            <person name="Su P."/>
            <person name="Kiefer A.F."/>
            <person name="Nichols A."/>
            <person name="Cepeda A.J."/>
            <person name="Yan W."/>
            <person name="Fan B."/>
            <person name="Jiang Y."/>
            <person name="Adhikari A."/>
            <person name="Zheng C.-J."/>
            <person name="Schuster L."/>
            <person name="Cowan T.M."/>
            <person name="Smanski M.J."/>
            <person name="Chevrette M.G."/>
            <person name="De Carvalho L.P.S."/>
            <person name="Shen B."/>
        </authorList>
    </citation>
    <scope>NUCLEOTIDE SEQUENCE [LARGE SCALE GENOMIC DNA]</scope>
    <source>
        <strain evidence="3 4">NPDC017990</strain>
    </source>
</reference>
<feature type="compositionally biased region" description="Basic and acidic residues" evidence="1">
    <location>
        <begin position="249"/>
        <end position="260"/>
    </location>
</feature>
<keyword evidence="2" id="KW-0472">Membrane</keyword>
<comment type="caution">
    <text evidence="3">The sequence shown here is derived from an EMBL/GenBank/DDBJ whole genome shotgun (WGS) entry which is preliminary data.</text>
</comment>
<evidence type="ECO:0008006" key="5">
    <source>
        <dbReference type="Google" id="ProtNLM"/>
    </source>
</evidence>
<keyword evidence="2" id="KW-1133">Transmembrane helix</keyword>
<protein>
    <recommendedName>
        <fullName evidence="5">Zinc-finger domain-containing protein</fullName>
    </recommendedName>
</protein>
<name>A0ABW7QX38_9ACTN</name>
<feature type="region of interest" description="Disordered" evidence="1">
    <location>
        <begin position="193"/>
        <end position="214"/>
    </location>
</feature>
<evidence type="ECO:0000256" key="1">
    <source>
        <dbReference type="SAM" id="MobiDB-lite"/>
    </source>
</evidence>
<accession>A0ABW7QX38</accession>
<feature type="region of interest" description="Disordered" evidence="1">
    <location>
        <begin position="226"/>
        <end position="262"/>
    </location>
</feature>
<dbReference type="RefSeq" id="WP_397715964.1">
    <property type="nucleotide sequence ID" value="NZ_JBIRGN010000006.1"/>
</dbReference>
<evidence type="ECO:0000313" key="3">
    <source>
        <dbReference type="EMBL" id="MFH8549550.1"/>
    </source>
</evidence>
<proteinExistence type="predicted"/>
<feature type="region of interest" description="Disordered" evidence="1">
    <location>
        <begin position="89"/>
        <end position="165"/>
    </location>
</feature>